<dbReference type="EMBL" id="LIAE01006829">
    <property type="protein sequence ID" value="PAV84621.1"/>
    <property type="molecule type" value="Genomic_DNA"/>
</dbReference>
<evidence type="ECO:0008006" key="6">
    <source>
        <dbReference type="Google" id="ProtNLM"/>
    </source>
</evidence>
<evidence type="ECO:0000256" key="1">
    <source>
        <dbReference type="ARBA" id="ARBA00007692"/>
    </source>
</evidence>
<sequence>MLQKQEQSPEEKRIAERQAKIQNKDKNKVAMETEWDTRAKQMIERVQQGQLEADTHEDAEQNGNNSLQTAESAEKEVVPAFNKKTGRTVPTEIIYNEGELDNSDLSLPPSPSNPHPFDTSTLPPTYSRHIFNYANHSPILRLLVDLKVDLFQVCMDNPRLAKFLLKLQLPEVQEKVNYLMELGFSQDELGSYLTRNPYYLLQDLDVMKGRVKYLVNKQFKKDEIHKVIKEFRYWINTDEKTLDARIGFIQHHLRINRHLARIIVVKEPRVIMFGIGPMYRLVNLLTKELNFTRDQLRAMIVKDPRIFIQDSRSIAKNFFYCHYAMKLSHETISQHPFLLRASLSVIRLRYEFLKKLGRSLEGVDKKKAEGESTSVPGSAESNDTRTEREGTLVKIEDFLKPSDAEFAIHAARTYPVIYSRFLRTH</sequence>
<protein>
    <recommendedName>
        <fullName evidence="6">Transcription termination factor 3, mitochondrial</fullName>
    </recommendedName>
</protein>
<dbReference type="AlphaFoldDB" id="A0A2A2LEC2"/>
<dbReference type="Proteomes" id="UP000218231">
    <property type="component" value="Unassembled WGS sequence"/>
</dbReference>
<feature type="region of interest" description="Disordered" evidence="3">
    <location>
        <begin position="100"/>
        <end position="119"/>
    </location>
</feature>
<evidence type="ECO:0000313" key="4">
    <source>
        <dbReference type="EMBL" id="PAV84621.1"/>
    </source>
</evidence>
<evidence type="ECO:0000313" key="5">
    <source>
        <dbReference type="Proteomes" id="UP000218231"/>
    </source>
</evidence>
<dbReference type="Gene3D" id="1.25.70.10">
    <property type="entry name" value="Transcription termination factor 3, mitochondrial"/>
    <property type="match status" value="1"/>
</dbReference>
<keyword evidence="5" id="KW-1185">Reference proteome</keyword>
<feature type="region of interest" description="Disordered" evidence="3">
    <location>
        <begin position="1"/>
        <end position="31"/>
    </location>
</feature>
<dbReference type="GO" id="GO:0061668">
    <property type="term" value="P:mitochondrial ribosome assembly"/>
    <property type="evidence" value="ECO:0007669"/>
    <property type="project" value="TreeGrafter"/>
</dbReference>
<dbReference type="STRING" id="2018661.A0A2A2LEC2"/>
<keyword evidence="2" id="KW-0809">Transit peptide</keyword>
<comment type="caution">
    <text evidence="4">The sequence shown here is derived from an EMBL/GenBank/DDBJ whole genome shotgun (WGS) entry which is preliminary data.</text>
</comment>
<dbReference type="InterPro" id="IPR038538">
    <property type="entry name" value="MTERF_sf"/>
</dbReference>
<evidence type="ECO:0000256" key="3">
    <source>
        <dbReference type="SAM" id="MobiDB-lite"/>
    </source>
</evidence>
<dbReference type="GO" id="GO:0005739">
    <property type="term" value="C:mitochondrion"/>
    <property type="evidence" value="ECO:0007669"/>
    <property type="project" value="TreeGrafter"/>
</dbReference>
<comment type="similarity">
    <text evidence="1">Belongs to the mTERF family.</text>
</comment>
<evidence type="ECO:0000256" key="2">
    <source>
        <dbReference type="ARBA" id="ARBA00022946"/>
    </source>
</evidence>
<name>A0A2A2LEC2_9BILA</name>
<accession>A0A2A2LEC2</accession>
<dbReference type="OrthoDB" id="637682at2759"/>
<feature type="compositionally biased region" description="Polar residues" evidence="3">
    <location>
        <begin position="371"/>
        <end position="381"/>
    </location>
</feature>
<dbReference type="InterPro" id="IPR003690">
    <property type="entry name" value="MTERF"/>
</dbReference>
<proteinExistence type="inferred from homology"/>
<feature type="region of interest" description="Disordered" evidence="3">
    <location>
        <begin position="367"/>
        <end position="387"/>
    </location>
</feature>
<dbReference type="PANTHER" id="PTHR13068:SF112">
    <property type="entry name" value="TRANSCRIPTION TERMINATION FACTOR 3, MITOCHONDRIAL"/>
    <property type="match status" value="1"/>
</dbReference>
<feature type="region of interest" description="Disordered" evidence="3">
    <location>
        <begin position="43"/>
        <end position="82"/>
    </location>
</feature>
<dbReference type="Pfam" id="PF02536">
    <property type="entry name" value="mTERF"/>
    <property type="match status" value="1"/>
</dbReference>
<gene>
    <name evidence="4" type="ORF">WR25_00718</name>
</gene>
<dbReference type="GO" id="GO:0003676">
    <property type="term" value="F:nucleic acid binding"/>
    <property type="evidence" value="ECO:0007669"/>
    <property type="project" value="InterPro"/>
</dbReference>
<reference evidence="4 5" key="1">
    <citation type="journal article" date="2017" name="Curr. Biol.">
        <title>Genome architecture and evolution of a unichromosomal asexual nematode.</title>
        <authorList>
            <person name="Fradin H."/>
            <person name="Zegar C."/>
            <person name="Gutwein M."/>
            <person name="Lucas J."/>
            <person name="Kovtun M."/>
            <person name="Corcoran D."/>
            <person name="Baugh L.R."/>
            <person name="Kiontke K."/>
            <person name="Gunsalus K."/>
            <person name="Fitch D.H."/>
            <person name="Piano F."/>
        </authorList>
    </citation>
    <scope>NUCLEOTIDE SEQUENCE [LARGE SCALE GENOMIC DNA]</scope>
    <source>
        <strain evidence="4">PF1309</strain>
    </source>
</reference>
<feature type="compositionally biased region" description="Basic and acidic residues" evidence="3">
    <location>
        <begin position="7"/>
        <end position="31"/>
    </location>
</feature>
<dbReference type="GO" id="GO:0006390">
    <property type="term" value="P:mitochondrial transcription"/>
    <property type="evidence" value="ECO:0007669"/>
    <property type="project" value="TreeGrafter"/>
</dbReference>
<dbReference type="PANTHER" id="PTHR13068">
    <property type="entry name" value="CGI-12 PROTEIN-RELATED"/>
    <property type="match status" value="1"/>
</dbReference>
<feature type="compositionally biased region" description="Polar residues" evidence="3">
    <location>
        <begin position="61"/>
        <end position="71"/>
    </location>
</feature>
<organism evidence="4 5">
    <name type="scientific">Diploscapter pachys</name>
    <dbReference type="NCBI Taxonomy" id="2018661"/>
    <lineage>
        <taxon>Eukaryota</taxon>
        <taxon>Metazoa</taxon>
        <taxon>Ecdysozoa</taxon>
        <taxon>Nematoda</taxon>
        <taxon>Chromadorea</taxon>
        <taxon>Rhabditida</taxon>
        <taxon>Rhabditina</taxon>
        <taxon>Rhabditomorpha</taxon>
        <taxon>Rhabditoidea</taxon>
        <taxon>Rhabditidae</taxon>
        <taxon>Diploscapter</taxon>
    </lineage>
</organism>
<dbReference type="SMART" id="SM00733">
    <property type="entry name" value="Mterf"/>
    <property type="match status" value="6"/>
</dbReference>